<evidence type="ECO:0000313" key="6">
    <source>
        <dbReference type="EMBL" id="GFH54957.1"/>
    </source>
</evidence>
<evidence type="ECO:0000256" key="2">
    <source>
        <dbReference type="ARBA" id="ARBA00022630"/>
    </source>
</evidence>
<sequence length="739" mass="82581">MNGKKNVFVIGAGPSGLCAVKEMAEAGLNPLCVDSKDAIGGLFNSSYKELYTTTTNNFMAFSDFPPKEDLKYWSKEEYLQYMNDYADHFDLRKYIKLNSTVEKCVLDERTGRWKLKTSEVMYAQEEPQFLPFTRNAEDGFTYDADYLIIATGTNQIPNVPKFKNLSADVKVIHSSVFKDASSLCKGKKVLVIGNGESAADVAAQSTDVAEKVTLWSRRDFSIGMRFLNKFLTEHDYDERKVLHEQDSLNLQPNDFLECISNSRILSRLPLGVFSAALNAMLSDVTSWHGKESPAGITASIMKKNFRPDFFALDTSAPTKSACVIAHAAASKGLDVVISPSVEFINDGKTASFQDVTFQGKSESKKAKLDMDVDVIVLCTGYKFNFDWIKIEGGDKIENNPRKWFKHCFPADLGDKLGLLGYARPAQGGIPQCSELLARYIALLLNEERTLPKNYDVQALIEGRAEAETFYATPHTLALVEFSPFANSVARLIGCEPSVPIFSPTRFIKFWTLPLWTCFYRLNGPGANPRACWKVVDKYRVKDTLVPMPLLIIFIVFGTLMQPLMILEYIFGPSLLDRGQSSSEVLPRLFHWRVGSHYHQLSGNSLRFKDLLFPSSGWLLAEAVLFTSCDDLGKIAMAHLIFAAIVTFITTLHFCRNPIGNFLKSKGIIKTRSSEVVTTETEVILGMDNDKKDKMEDVEHDAARVKGSALTFSGKKINVDETDHTTPLIDDTKHSVTYTV</sequence>
<dbReference type="Proteomes" id="UP001054902">
    <property type="component" value="Unassembled WGS sequence"/>
</dbReference>
<dbReference type="InterPro" id="IPR050346">
    <property type="entry name" value="FMO-like"/>
</dbReference>
<reference evidence="6 7" key="1">
    <citation type="journal article" date="2021" name="Sci. Rep.">
        <title>The genome of the diatom Chaetoceros tenuissimus carries an ancient integrated fragment of an extant virus.</title>
        <authorList>
            <person name="Hongo Y."/>
            <person name="Kimura K."/>
            <person name="Takaki Y."/>
            <person name="Yoshida Y."/>
            <person name="Baba S."/>
            <person name="Kobayashi G."/>
            <person name="Nagasaki K."/>
            <person name="Hano T."/>
            <person name="Tomaru Y."/>
        </authorList>
    </citation>
    <scope>NUCLEOTIDE SEQUENCE [LARGE SCALE GENOMIC DNA]</scope>
    <source>
        <strain evidence="6 7">NIES-3715</strain>
    </source>
</reference>
<dbReference type="Pfam" id="PF00743">
    <property type="entry name" value="FMO-like"/>
    <property type="match status" value="2"/>
</dbReference>
<comment type="caution">
    <text evidence="6">The sequence shown here is derived from an EMBL/GenBank/DDBJ whole genome shotgun (WGS) entry which is preliminary data.</text>
</comment>
<dbReference type="Gene3D" id="3.50.50.60">
    <property type="entry name" value="FAD/NAD(P)-binding domain"/>
    <property type="match status" value="1"/>
</dbReference>
<accession>A0AAD3CZ90</accession>
<keyword evidence="4" id="KW-0560">Oxidoreductase</keyword>
<comment type="similarity">
    <text evidence="1">Belongs to the FMO family.</text>
</comment>
<name>A0AAD3CZ90_9STRA</name>
<dbReference type="GO" id="GO:0050661">
    <property type="term" value="F:NADP binding"/>
    <property type="evidence" value="ECO:0007669"/>
    <property type="project" value="InterPro"/>
</dbReference>
<evidence type="ECO:0000256" key="4">
    <source>
        <dbReference type="ARBA" id="ARBA00023002"/>
    </source>
</evidence>
<keyword evidence="5" id="KW-1133">Transmembrane helix</keyword>
<proteinExistence type="inferred from homology"/>
<evidence type="ECO:0000256" key="1">
    <source>
        <dbReference type="ARBA" id="ARBA00009183"/>
    </source>
</evidence>
<keyword evidence="7" id="KW-1185">Reference proteome</keyword>
<dbReference type="PRINTS" id="PR00411">
    <property type="entry name" value="PNDRDTASEI"/>
</dbReference>
<gene>
    <name evidence="6" type="ORF">CTEN210_11433</name>
</gene>
<dbReference type="SUPFAM" id="SSF51905">
    <property type="entry name" value="FAD/NAD(P)-binding domain"/>
    <property type="match status" value="1"/>
</dbReference>
<dbReference type="SUPFAM" id="SSF51735">
    <property type="entry name" value="NAD(P)-binding Rossmann-fold domains"/>
    <property type="match status" value="1"/>
</dbReference>
<organism evidence="6 7">
    <name type="scientific">Chaetoceros tenuissimus</name>
    <dbReference type="NCBI Taxonomy" id="426638"/>
    <lineage>
        <taxon>Eukaryota</taxon>
        <taxon>Sar</taxon>
        <taxon>Stramenopiles</taxon>
        <taxon>Ochrophyta</taxon>
        <taxon>Bacillariophyta</taxon>
        <taxon>Coscinodiscophyceae</taxon>
        <taxon>Chaetocerotophycidae</taxon>
        <taxon>Chaetocerotales</taxon>
        <taxon>Chaetocerotaceae</taxon>
        <taxon>Chaetoceros</taxon>
    </lineage>
</organism>
<keyword evidence="5" id="KW-0812">Transmembrane</keyword>
<feature type="transmembrane region" description="Helical" evidence="5">
    <location>
        <begin position="547"/>
        <end position="570"/>
    </location>
</feature>
<evidence type="ECO:0000256" key="5">
    <source>
        <dbReference type="SAM" id="Phobius"/>
    </source>
</evidence>
<feature type="transmembrane region" description="Helical" evidence="5">
    <location>
        <begin position="634"/>
        <end position="654"/>
    </location>
</feature>
<evidence type="ECO:0008006" key="8">
    <source>
        <dbReference type="Google" id="ProtNLM"/>
    </source>
</evidence>
<dbReference type="InterPro" id="IPR036188">
    <property type="entry name" value="FAD/NAD-bd_sf"/>
</dbReference>
<evidence type="ECO:0000313" key="7">
    <source>
        <dbReference type="Proteomes" id="UP001054902"/>
    </source>
</evidence>
<dbReference type="InterPro" id="IPR020946">
    <property type="entry name" value="Flavin_mOase-like"/>
</dbReference>
<dbReference type="PRINTS" id="PR00368">
    <property type="entry name" value="FADPNR"/>
</dbReference>
<dbReference type="PANTHER" id="PTHR23023">
    <property type="entry name" value="DIMETHYLANILINE MONOOXYGENASE"/>
    <property type="match status" value="1"/>
</dbReference>
<protein>
    <recommendedName>
        <fullName evidence="8">Flavin-containing monooxygenase</fullName>
    </recommendedName>
</protein>
<dbReference type="InterPro" id="IPR036291">
    <property type="entry name" value="NAD(P)-bd_dom_sf"/>
</dbReference>
<dbReference type="EMBL" id="BLLK01000047">
    <property type="protein sequence ID" value="GFH54957.1"/>
    <property type="molecule type" value="Genomic_DNA"/>
</dbReference>
<dbReference type="AlphaFoldDB" id="A0AAD3CZ90"/>
<dbReference type="GO" id="GO:0004499">
    <property type="term" value="F:N,N-dimethylaniline monooxygenase activity"/>
    <property type="evidence" value="ECO:0007669"/>
    <property type="project" value="InterPro"/>
</dbReference>
<keyword evidence="3" id="KW-0274">FAD</keyword>
<dbReference type="GO" id="GO:0050660">
    <property type="term" value="F:flavin adenine dinucleotide binding"/>
    <property type="evidence" value="ECO:0007669"/>
    <property type="project" value="InterPro"/>
</dbReference>
<keyword evidence="5" id="KW-0472">Membrane</keyword>
<evidence type="ECO:0000256" key="3">
    <source>
        <dbReference type="ARBA" id="ARBA00022827"/>
    </source>
</evidence>
<keyword evidence="2" id="KW-0285">Flavoprotein</keyword>